<evidence type="ECO:0000313" key="2">
    <source>
        <dbReference type="EMBL" id="KAK3587335.1"/>
    </source>
</evidence>
<name>A0AAE0S9K6_9BIVA</name>
<reference evidence="2" key="3">
    <citation type="submission" date="2023-05" db="EMBL/GenBank/DDBJ databases">
        <authorList>
            <person name="Smith C.H."/>
        </authorList>
    </citation>
    <scope>NUCLEOTIDE SEQUENCE</scope>
    <source>
        <strain evidence="2">CHS0354</strain>
        <tissue evidence="2">Mantle</tissue>
    </source>
</reference>
<organism evidence="2 3">
    <name type="scientific">Potamilus streckersoni</name>
    <dbReference type="NCBI Taxonomy" id="2493646"/>
    <lineage>
        <taxon>Eukaryota</taxon>
        <taxon>Metazoa</taxon>
        <taxon>Spiralia</taxon>
        <taxon>Lophotrochozoa</taxon>
        <taxon>Mollusca</taxon>
        <taxon>Bivalvia</taxon>
        <taxon>Autobranchia</taxon>
        <taxon>Heteroconchia</taxon>
        <taxon>Palaeoheterodonta</taxon>
        <taxon>Unionida</taxon>
        <taxon>Unionoidea</taxon>
        <taxon>Unionidae</taxon>
        <taxon>Ambleminae</taxon>
        <taxon>Lampsilini</taxon>
        <taxon>Potamilus</taxon>
    </lineage>
</organism>
<keyword evidence="3" id="KW-1185">Reference proteome</keyword>
<reference evidence="2" key="1">
    <citation type="journal article" date="2021" name="Genome Biol. Evol.">
        <title>A High-Quality Reference Genome for a Parasitic Bivalve with Doubly Uniparental Inheritance (Bivalvia: Unionida).</title>
        <authorList>
            <person name="Smith C.H."/>
        </authorList>
    </citation>
    <scope>NUCLEOTIDE SEQUENCE</scope>
    <source>
        <strain evidence="2">CHS0354</strain>
    </source>
</reference>
<comment type="caution">
    <text evidence="2">The sequence shown here is derived from an EMBL/GenBank/DDBJ whole genome shotgun (WGS) entry which is preliminary data.</text>
</comment>
<reference evidence="2" key="2">
    <citation type="journal article" date="2021" name="Genome Biol. Evol.">
        <title>Developing a high-quality reference genome for a parasitic bivalve with doubly uniparental inheritance (Bivalvia: Unionida).</title>
        <authorList>
            <person name="Smith C.H."/>
        </authorList>
    </citation>
    <scope>NUCLEOTIDE SEQUENCE</scope>
    <source>
        <strain evidence="2">CHS0354</strain>
        <tissue evidence="2">Mantle</tissue>
    </source>
</reference>
<dbReference type="AlphaFoldDB" id="A0AAE0S9K6"/>
<evidence type="ECO:0000256" key="1">
    <source>
        <dbReference type="SAM" id="MobiDB-lite"/>
    </source>
</evidence>
<accession>A0AAE0S9K6</accession>
<sequence>MCFAKPAANVTNDLEAPNPQPTLEAPAVEPAKVFIERSTPNYDTTASNIACLCSNHRPVVAIGADDLKTLHTPAIADVQTRLKKVYEQWLRLASGYV</sequence>
<protein>
    <submittedName>
        <fullName evidence="2">Uncharacterized protein</fullName>
    </submittedName>
</protein>
<dbReference type="Proteomes" id="UP001195483">
    <property type="component" value="Unassembled WGS sequence"/>
</dbReference>
<gene>
    <name evidence="2" type="ORF">CHS0354_011316</name>
</gene>
<dbReference type="EMBL" id="JAEAOA010000698">
    <property type="protein sequence ID" value="KAK3587335.1"/>
    <property type="molecule type" value="Genomic_DNA"/>
</dbReference>
<evidence type="ECO:0000313" key="3">
    <source>
        <dbReference type="Proteomes" id="UP001195483"/>
    </source>
</evidence>
<proteinExistence type="predicted"/>
<feature type="region of interest" description="Disordered" evidence="1">
    <location>
        <begin position="1"/>
        <end position="24"/>
    </location>
</feature>